<name>A0ACD0NP83_9BASI</name>
<organism evidence="1 2">
    <name type="scientific">Violaceomyces palustris</name>
    <dbReference type="NCBI Taxonomy" id="1673888"/>
    <lineage>
        <taxon>Eukaryota</taxon>
        <taxon>Fungi</taxon>
        <taxon>Dikarya</taxon>
        <taxon>Basidiomycota</taxon>
        <taxon>Ustilaginomycotina</taxon>
        <taxon>Ustilaginomycetes</taxon>
        <taxon>Violaceomycetales</taxon>
        <taxon>Violaceomycetaceae</taxon>
        <taxon>Violaceomyces</taxon>
    </lineage>
</organism>
<protein>
    <submittedName>
        <fullName evidence="1">Uncharacterized protein</fullName>
    </submittedName>
</protein>
<evidence type="ECO:0000313" key="1">
    <source>
        <dbReference type="EMBL" id="PWN47592.1"/>
    </source>
</evidence>
<proteinExistence type="predicted"/>
<reference evidence="1 2" key="1">
    <citation type="journal article" date="2018" name="Mol. Biol. Evol.">
        <title>Broad Genomic Sampling Reveals a Smut Pathogenic Ancestry of the Fungal Clade Ustilaginomycotina.</title>
        <authorList>
            <person name="Kijpornyongpan T."/>
            <person name="Mondo S.J."/>
            <person name="Barry K."/>
            <person name="Sandor L."/>
            <person name="Lee J."/>
            <person name="Lipzen A."/>
            <person name="Pangilinan J."/>
            <person name="LaButti K."/>
            <person name="Hainaut M."/>
            <person name="Henrissat B."/>
            <person name="Grigoriev I.V."/>
            <person name="Spatafora J.W."/>
            <person name="Aime M.C."/>
        </authorList>
    </citation>
    <scope>NUCLEOTIDE SEQUENCE [LARGE SCALE GENOMIC DNA]</scope>
    <source>
        <strain evidence="1 2">SA 807</strain>
    </source>
</reference>
<evidence type="ECO:0000313" key="2">
    <source>
        <dbReference type="Proteomes" id="UP000245626"/>
    </source>
</evidence>
<accession>A0ACD0NP83</accession>
<keyword evidence="2" id="KW-1185">Reference proteome</keyword>
<dbReference type="EMBL" id="KZ820389">
    <property type="protein sequence ID" value="PWN47592.1"/>
    <property type="molecule type" value="Genomic_DNA"/>
</dbReference>
<sequence>MFRLTLFCPPKDVKDIGYGESWSRSVPSRNPSQSVVISKLTSLPHSRCIISLVINYDFPTNTEDYVHQIGRTGRAGRKGTAYTFFTTENAKQARELVGILKEAKQEIPREIEEMCMYRGGGGGGRGGGRGYRGRGGGGGRGGFGGARSSGANSYGMGGSRW</sequence>
<dbReference type="Proteomes" id="UP000245626">
    <property type="component" value="Unassembled WGS sequence"/>
</dbReference>
<gene>
    <name evidence="1" type="ORF">IE53DRAFT_320944</name>
</gene>